<organism evidence="1 2">
    <name type="scientific">Paramecium pentaurelia</name>
    <dbReference type="NCBI Taxonomy" id="43138"/>
    <lineage>
        <taxon>Eukaryota</taxon>
        <taxon>Sar</taxon>
        <taxon>Alveolata</taxon>
        <taxon>Ciliophora</taxon>
        <taxon>Intramacronucleata</taxon>
        <taxon>Oligohymenophorea</taxon>
        <taxon>Peniculida</taxon>
        <taxon>Parameciidae</taxon>
        <taxon>Paramecium</taxon>
    </lineage>
</organism>
<keyword evidence="2" id="KW-1185">Reference proteome</keyword>
<dbReference type="PANTHER" id="PTHR33706:SF1">
    <property type="entry name" value="TPR REPEAT PROTEIN"/>
    <property type="match status" value="1"/>
</dbReference>
<gene>
    <name evidence="1" type="ORF">PPENT_87.1.T0330028</name>
</gene>
<dbReference type="OrthoDB" id="309341at2759"/>
<evidence type="ECO:0000313" key="2">
    <source>
        <dbReference type="Proteomes" id="UP000689195"/>
    </source>
</evidence>
<comment type="caution">
    <text evidence="1">The sequence shown here is derived from an EMBL/GenBank/DDBJ whole genome shotgun (WGS) entry which is preliminary data.</text>
</comment>
<evidence type="ECO:0000313" key="1">
    <source>
        <dbReference type="EMBL" id="CAD8159241.1"/>
    </source>
</evidence>
<sequence length="638" mass="75550">MRKSQISDNLICHEFIMLENCNKELEVDMWDQIHFRLVKVKVQMTFTEDNFIYYSLDGKVLRIEQHSEKQKHHDQFNNIDQIKYLHWDGEFEQNNRKSGKWKANWQGPDYKEVGGYYENGLKQGLWNEFTKNYWSQAEICENGEYFNDQKIGEWKYIYDNKIIGGGFYNKQGQKQGKWVELSDGFFNSSQVTYYGEYQNGKKVGRWDILFREQRQNIFQQIGGGSYDIGIKNGMWIELSDRFQIYSQVTYHGRYKQGRKIDRWDIHFNYEGERKMQDQLLNIKNQIFSGGGLYEEVQGDSIKIGNWVELSDLFLSTHQVTHNGEYQNGKKMGRWYSLFRDQRQNRYLRIGGGSYDTGVKIGIWIELSDGYLYYSRVTYHGRYRNGRKVGRWYEQSLEQNEKKKNLHGGLYDEVDGGSNKIGKWKEYSDGFNLYSQITYDGEYKKGKKVGKWDILYYKQGSQTQELIGGGMYSYQGLRNGMWIELNDGFQDYSQVTHNGGYKNGNKVGRWDIFFKENRTETQQLIGGGFYNEQGQRNGEWRELNDGFENNSQVIFNGEYKNGYKIGRWDIFFKEEEKKTYELIGGGLYYEVQGGSIKAGQWIELDDDFEFDQQYTQKGEYQNGNKVGPWVKMSIREEQL</sequence>
<name>A0A8S1TZY8_9CILI</name>
<protein>
    <submittedName>
        <fullName evidence="1">Uncharacterized protein</fullName>
    </submittedName>
</protein>
<dbReference type="Proteomes" id="UP000689195">
    <property type="component" value="Unassembled WGS sequence"/>
</dbReference>
<dbReference type="AlphaFoldDB" id="A0A8S1TZY8"/>
<accession>A0A8S1TZY8</accession>
<proteinExistence type="predicted"/>
<reference evidence="1" key="1">
    <citation type="submission" date="2021-01" db="EMBL/GenBank/DDBJ databases">
        <authorList>
            <consortium name="Genoscope - CEA"/>
            <person name="William W."/>
        </authorList>
    </citation>
    <scope>NUCLEOTIDE SEQUENCE</scope>
</reference>
<dbReference type="EMBL" id="CAJJDO010000033">
    <property type="protein sequence ID" value="CAD8159241.1"/>
    <property type="molecule type" value="Genomic_DNA"/>
</dbReference>
<dbReference type="PANTHER" id="PTHR33706">
    <property type="entry name" value="MORN VARIANT REPEAT PROTEIN"/>
    <property type="match status" value="1"/>
</dbReference>